<name>A0A6G5ACZ0_RHIMP</name>
<sequence length="105" mass="12536">MEINFSKTTFTHITKKKSVLAYDYKIRNSLLTRTHSFKYLGVTITSDLGWHTHVEEVCSKAYRKLFYLRKNSNMLLEMSNYFHIRHLLALFWSMRLLYGVLISSH</sequence>
<accession>A0A6G5ACZ0</accession>
<proteinExistence type="predicted"/>
<organism evidence="1">
    <name type="scientific">Rhipicephalus microplus</name>
    <name type="common">Cattle tick</name>
    <name type="synonym">Boophilus microplus</name>
    <dbReference type="NCBI Taxonomy" id="6941"/>
    <lineage>
        <taxon>Eukaryota</taxon>
        <taxon>Metazoa</taxon>
        <taxon>Ecdysozoa</taxon>
        <taxon>Arthropoda</taxon>
        <taxon>Chelicerata</taxon>
        <taxon>Arachnida</taxon>
        <taxon>Acari</taxon>
        <taxon>Parasitiformes</taxon>
        <taxon>Ixodida</taxon>
        <taxon>Ixodoidea</taxon>
        <taxon>Ixodidae</taxon>
        <taxon>Rhipicephalinae</taxon>
        <taxon>Rhipicephalus</taxon>
        <taxon>Boophilus</taxon>
    </lineage>
</organism>
<dbReference type="EMBL" id="GIKN01005624">
    <property type="protein sequence ID" value="NIE47897.1"/>
    <property type="molecule type" value="Transcribed_RNA"/>
</dbReference>
<reference evidence="1" key="1">
    <citation type="submission" date="2020-03" db="EMBL/GenBank/DDBJ databases">
        <title>A transcriptome and proteome of the tick Rhipicephalus microplus shaped by the genetic composition of its hosts and developmental stage.</title>
        <authorList>
            <person name="Garcia G.R."/>
            <person name="Ribeiro J.M.C."/>
            <person name="Maruyama S.R."/>
            <person name="Gardinasse L.G."/>
            <person name="Nelson K."/>
            <person name="Ferreira B.R."/>
            <person name="Andrade T.G."/>
            <person name="Santos I.K.F.M."/>
        </authorList>
    </citation>
    <scope>NUCLEOTIDE SEQUENCE</scope>
    <source>
        <strain evidence="1">NSGR</strain>
        <tissue evidence="1">Salivary glands</tissue>
    </source>
</reference>
<protein>
    <submittedName>
        <fullName evidence="1">Putative tick transposon</fullName>
    </submittedName>
</protein>
<dbReference type="AlphaFoldDB" id="A0A6G5ACZ0"/>
<evidence type="ECO:0000313" key="1">
    <source>
        <dbReference type="EMBL" id="NIE47897.1"/>
    </source>
</evidence>